<dbReference type="EMBL" id="KZ107838">
    <property type="protein sequence ID" value="OSS54525.1"/>
    <property type="molecule type" value="Genomic_DNA"/>
</dbReference>
<keyword evidence="1" id="KW-0433">Leucine-rich repeat</keyword>
<dbReference type="PANTHER" id="PTHR48051:SF1">
    <property type="entry name" value="RAS SUPPRESSOR PROTEIN 1"/>
    <property type="match status" value="1"/>
</dbReference>
<evidence type="ECO:0000313" key="4">
    <source>
        <dbReference type="EMBL" id="OSS54525.1"/>
    </source>
</evidence>
<evidence type="ECO:0000313" key="5">
    <source>
        <dbReference type="Proteomes" id="UP000193240"/>
    </source>
</evidence>
<evidence type="ECO:0000256" key="3">
    <source>
        <dbReference type="SAM" id="MobiDB-lite"/>
    </source>
</evidence>
<dbReference type="STRING" id="105696.A0A1Y2MEG9"/>
<feature type="compositionally biased region" description="Low complexity" evidence="3">
    <location>
        <begin position="113"/>
        <end position="127"/>
    </location>
</feature>
<dbReference type="Proteomes" id="UP000193240">
    <property type="component" value="Unassembled WGS sequence"/>
</dbReference>
<reference evidence="4 5" key="1">
    <citation type="journal article" date="2017" name="Genome Announc.">
        <title>Genome sequence of the saprophytic ascomycete Epicoccum nigrum ICMP 19927 strain isolated from New Zealand.</title>
        <authorList>
            <person name="Fokin M."/>
            <person name="Fleetwood D."/>
            <person name="Weir B.S."/>
            <person name="Villas-Boas S.G."/>
        </authorList>
    </citation>
    <scope>NUCLEOTIDE SEQUENCE [LARGE SCALE GENOMIC DNA]</scope>
    <source>
        <strain evidence="4 5">ICMP 19927</strain>
    </source>
</reference>
<dbReference type="OMA" id="SVCSWGC"/>
<dbReference type="InterPro" id="IPR001611">
    <property type="entry name" value="Leu-rich_rpt"/>
</dbReference>
<dbReference type="GO" id="GO:0005737">
    <property type="term" value="C:cytoplasm"/>
    <property type="evidence" value="ECO:0007669"/>
    <property type="project" value="TreeGrafter"/>
</dbReference>
<protein>
    <submittedName>
        <fullName evidence="4">Uncharacterized protein</fullName>
    </submittedName>
</protein>
<evidence type="ECO:0000256" key="1">
    <source>
        <dbReference type="ARBA" id="ARBA00022614"/>
    </source>
</evidence>
<dbReference type="Gene3D" id="3.80.10.10">
    <property type="entry name" value="Ribonuclease Inhibitor"/>
    <property type="match status" value="1"/>
</dbReference>
<dbReference type="Pfam" id="PF13855">
    <property type="entry name" value="LRR_8"/>
    <property type="match status" value="1"/>
</dbReference>
<gene>
    <name evidence="4" type="ORF">B5807_01671</name>
</gene>
<dbReference type="PANTHER" id="PTHR48051">
    <property type="match status" value="1"/>
</dbReference>
<sequence>MLARSREVEIHNAFTHVFTAFTVCSSHRIKGAQVRGLSTAARHNRVTSFHRTTALSRRLVTMENDAIPPSSPPFAFALDSSSSPLREPERVGLKFLRRRSIPESSPPPRDIASESPSSPPIESLRSPPLEPRGHGVVFSNTNLSMFKSSSPPPLFSSDDSGETLDITNYESPRFSKPKRKGAWYETENGESTQTTPEAKKAKMERKYDSGVYMLSDASDASMDPPLEHRSPFPCTADTADEDEVDTTEAAFLHALRAGLDVDCQRYDFSSLSLSDEDIKPIGELNSVIKNAPDTGNDLPVEGQYRSMVPELYINLGRNLLRRLTPSLFDLQHLTTLVLRDNAITELPPHISRLRNLTALDVTLNKLKYLPYELLELLTPRGKLQRLTTLGNYLIDRMPQTRYQDLTAHAVQVATASPPTNIWQYLQSVSPDHEALAWYYRYLESRARTVGGRRNMDAIFMHLHSTLFHQAGKRYPLHYIAHTLPSYFDQAGHLLRGSPAQPQSTLDTYDCIVDTDIGAFGAPDTIFAPPTTSRVSPLLTSSLSTALTNISIDETREKLGDYAEQHDVAAILTKAEENDNGGFGCFRQCHACKRDYIVARAEWIEFWSISTADTAFYPFKVRVCSWGCVPAQMRSRPAKELVW</sequence>
<name>A0A1Y2MEG9_EPING</name>
<dbReference type="InterPro" id="IPR003591">
    <property type="entry name" value="Leu-rich_rpt_typical-subtyp"/>
</dbReference>
<evidence type="ECO:0000256" key="2">
    <source>
        <dbReference type="ARBA" id="ARBA00022737"/>
    </source>
</evidence>
<dbReference type="SUPFAM" id="SSF52058">
    <property type="entry name" value="L domain-like"/>
    <property type="match status" value="1"/>
</dbReference>
<dbReference type="InterPro" id="IPR050216">
    <property type="entry name" value="LRR_domain-containing"/>
</dbReference>
<dbReference type="SMART" id="SM00369">
    <property type="entry name" value="LRR_TYP"/>
    <property type="match status" value="2"/>
</dbReference>
<organism evidence="4 5">
    <name type="scientific">Epicoccum nigrum</name>
    <name type="common">Soil fungus</name>
    <name type="synonym">Epicoccum purpurascens</name>
    <dbReference type="NCBI Taxonomy" id="105696"/>
    <lineage>
        <taxon>Eukaryota</taxon>
        <taxon>Fungi</taxon>
        <taxon>Dikarya</taxon>
        <taxon>Ascomycota</taxon>
        <taxon>Pezizomycotina</taxon>
        <taxon>Dothideomycetes</taxon>
        <taxon>Pleosporomycetidae</taxon>
        <taxon>Pleosporales</taxon>
        <taxon>Pleosporineae</taxon>
        <taxon>Didymellaceae</taxon>
        <taxon>Epicoccum</taxon>
    </lineage>
</organism>
<accession>A0A1Y2MEG9</accession>
<keyword evidence="5" id="KW-1185">Reference proteome</keyword>
<feature type="region of interest" description="Disordered" evidence="3">
    <location>
        <begin position="90"/>
        <end position="200"/>
    </location>
</feature>
<dbReference type="InParanoid" id="A0A1Y2MEG9"/>
<proteinExistence type="predicted"/>
<dbReference type="InterPro" id="IPR032675">
    <property type="entry name" value="LRR_dom_sf"/>
</dbReference>
<dbReference type="AlphaFoldDB" id="A0A1Y2MEG9"/>
<keyword evidence="2" id="KW-0677">Repeat</keyword>